<proteinExistence type="predicted"/>
<dbReference type="Pfam" id="PF09844">
    <property type="entry name" value="DUF2071"/>
    <property type="match status" value="1"/>
</dbReference>
<dbReference type="AlphaFoldDB" id="A0A4U3L8S8"/>
<organism evidence="1 2">
    <name type="scientific">Ilyomonas limi</name>
    <dbReference type="NCBI Taxonomy" id="2575867"/>
    <lineage>
        <taxon>Bacteria</taxon>
        <taxon>Pseudomonadati</taxon>
        <taxon>Bacteroidota</taxon>
        <taxon>Chitinophagia</taxon>
        <taxon>Chitinophagales</taxon>
        <taxon>Chitinophagaceae</taxon>
        <taxon>Ilyomonas</taxon>
    </lineage>
</organism>
<name>A0A4U3L8S8_9BACT</name>
<comment type="caution">
    <text evidence="1">The sequence shown here is derived from an EMBL/GenBank/DDBJ whole genome shotgun (WGS) entry which is preliminary data.</text>
</comment>
<dbReference type="EMBL" id="SZQL01000001">
    <property type="protein sequence ID" value="TKK71480.1"/>
    <property type="molecule type" value="Genomic_DNA"/>
</dbReference>
<dbReference type="InterPro" id="IPR018644">
    <property type="entry name" value="DUF2071"/>
</dbReference>
<keyword evidence="2" id="KW-1185">Reference proteome</keyword>
<dbReference type="RefSeq" id="WP_137259719.1">
    <property type="nucleotide sequence ID" value="NZ_SZQL01000001.1"/>
</dbReference>
<protein>
    <submittedName>
        <fullName evidence="1">DUF2071 domain-containing protein</fullName>
    </submittedName>
</protein>
<evidence type="ECO:0000313" key="1">
    <source>
        <dbReference type="EMBL" id="TKK71480.1"/>
    </source>
</evidence>
<dbReference type="PANTHER" id="PTHR39186">
    <property type="entry name" value="DUF2071 FAMILY PROTEIN"/>
    <property type="match status" value="1"/>
</dbReference>
<gene>
    <name evidence="1" type="ORF">FC093_00170</name>
</gene>
<accession>A0A4U3L8S8</accession>
<sequence length="236" mass="27505">MATTFLTAEWRKLVMANYAIDKKVLLPYLPAKTELDLWNNNCYVSLVGFRFQDVKLRGFSIPLHTNFEEVNLRFYVRHKSSEGWKRGVVFISEIVPRRAITFVANTLYGEKYATMPMAYSWAENEDALTVSYKWKKRKWNELKVTTSINPLAIAEGSEEEFITEHYWGYAKLKNNGTNEYEVAHPRWEVYQTKEHHIDVDFKNIYGEDFQLLQQEKPASVFLAEGSAVSVKAGRKI</sequence>
<evidence type="ECO:0000313" key="2">
    <source>
        <dbReference type="Proteomes" id="UP000305848"/>
    </source>
</evidence>
<dbReference type="OrthoDB" id="1421826at2"/>
<dbReference type="Proteomes" id="UP000305848">
    <property type="component" value="Unassembled WGS sequence"/>
</dbReference>
<reference evidence="1 2" key="1">
    <citation type="submission" date="2019-05" db="EMBL/GenBank/DDBJ databases">
        <title>Panacibacter sp. strain 17mud1-8 Genome sequencing and assembly.</title>
        <authorList>
            <person name="Chhetri G."/>
        </authorList>
    </citation>
    <scope>NUCLEOTIDE SEQUENCE [LARGE SCALE GENOMIC DNA]</scope>
    <source>
        <strain evidence="1 2">17mud1-8</strain>
    </source>
</reference>
<dbReference type="PANTHER" id="PTHR39186:SF1">
    <property type="entry name" value="DUF2071 DOMAIN-CONTAINING PROTEIN"/>
    <property type="match status" value="1"/>
</dbReference>